<organism evidence="3 4">
    <name type="scientific">Planctomicrobium piriforme</name>
    <dbReference type="NCBI Taxonomy" id="1576369"/>
    <lineage>
        <taxon>Bacteria</taxon>
        <taxon>Pseudomonadati</taxon>
        <taxon>Planctomycetota</taxon>
        <taxon>Planctomycetia</taxon>
        <taxon>Planctomycetales</taxon>
        <taxon>Planctomycetaceae</taxon>
        <taxon>Planctomicrobium</taxon>
    </lineage>
</organism>
<reference evidence="4" key="1">
    <citation type="submission" date="2016-10" db="EMBL/GenBank/DDBJ databases">
        <authorList>
            <person name="Varghese N."/>
            <person name="Submissions S."/>
        </authorList>
    </citation>
    <scope>NUCLEOTIDE SEQUENCE [LARGE SCALE GENOMIC DNA]</scope>
    <source>
        <strain evidence="4">DSM 26348</strain>
    </source>
</reference>
<accession>A0A1I3NGK4</accession>
<dbReference type="PANTHER" id="PTHR36453">
    <property type="entry name" value="SECRETED PROTEIN-RELATED"/>
    <property type="match status" value="1"/>
</dbReference>
<dbReference type="Gene3D" id="2.160.20.10">
    <property type="entry name" value="Single-stranded right-handed beta-helix, Pectin lyase-like"/>
    <property type="match status" value="2"/>
</dbReference>
<dbReference type="Gene3D" id="2.60.120.260">
    <property type="entry name" value="Galactose-binding domain-like"/>
    <property type="match status" value="1"/>
</dbReference>
<feature type="chain" id="PRO_5011784866" evidence="1">
    <location>
        <begin position="29"/>
        <end position="910"/>
    </location>
</feature>
<dbReference type="EMBL" id="FOQD01000015">
    <property type="protein sequence ID" value="SFJ07896.1"/>
    <property type="molecule type" value="Genomic_DNA"/>
</dbReference>
<dbReference type="InterPro" id="IPR022441">
    <property type="entry name" value="Para_beta_helix_rpt-2"/>
</dbReference>
<dbReference type="InterPro" id="IPR006626">
    <property type="entry name" value="PbH1"/>
</dbReference>
<gene>
    <name evidence="3" type="ORF">SAMN05421753_11581</name>
</gene>
<evidence type="ECO:0000313" key="4">
    <source>
        <dbReference type="Proteomes" id="UP000199518"/>
    </source>
</evidence>
<dbReference type="RefSeq" id="WP_092053403.1">
    <property type="nucleotide sequence ID" value="NZ_FOQD01000015.1"/>
</dbReference>
<name>A0A1I3NGK4_9PLAN</name>
<dbReference type="InterPro" id="IPR012334">
    <property type="entry name" value="Pectin_lyas_fold"/>
</dbReference>
<dbReference type="AlphaFoldDB" id="A0A1I3NGK4"/>
<dbReference type="Proteomes" id="UP000199518">
    <property type="component" value="Unassembled WGS sequence"/>
</dbReference>
<protein>
    <submittedName>
        <fullName evidence="3">Parallel beta-helix repeat (Two copies)</fullName>
    </submittedName>
</protein>
<feature type="signal peptide" evidence="1">
    <location>
        <begin position="1"/>
        <end position="28"/>
    </location>
</feature>
<sequence length="910" mass="101567">MSDPIHIFCRLLAMACALFVVSASLCTAAENRFYVATDGNDQWTGKLSAANAAKSDGPFATLARARDAVRQQKSTSPTDSFLVLIRGGVYSVPSTLVLNEQDSGTESAPIIYKAFEQERPIFVGGKTITGWTVWKDQILQANTREQGFPATPFTQLLLNGERQHLARYPNFDPENPYGGGWAYAAGKPVPMYVDVPNESLRVFSVEEKDARKWEHPERVEVFTFARYNWWNNIVRLASFDPVSRNVTLVGDCSYAVRPGDRYYFQNALEELDSPGEWYLDEATGIVYFWPPAPLAGQTVTAPTTRTILALNKTSHVRFQGLTFECAEGTGISFSGTNNCQIAACEVRSVGDYNGSGIAISGGQKNSVFGCDVHHTGRDGISLSGGDRVTLTSAENSAENNYVHHVGVFYKQGVGIALTGVGNRATKNLIHDGPRMGIIFSGNNLLIDNNHIRHVNLETEDTGAVYTGGRDWISSRGTVIRNNYFHDILGYGRDHNGKWVSPHFAWGVYLDDNTGGVDVIGNVVARCSRAGIHLHNGRDNLIQNNMFLENGLQQVEYGGWTAQHSYWSSHFPTMVEGYEKVFGQPAWKNMRNMNLHPKDAILPDGTIMAGNVFEKNVVAWKNPDSKLFQMRDVNFEKNTFDRNLYWHFGQPIETGYNRFGRSLSKNLAPNPGFEQGKPNQLPEGWNWQVFPTKAAAAGVTTKPANGERCLRINAAYDESKPQDNYPIVISNEMELKPGGAYRLRAKFRATEENAKAQFMLQSYVPNAYFWASHPNEVAVKTKWEPAEFVFRLPSPGDANYHEQMQKFVVRIDFKDKAGMLFVDDVLLQEVEMLDGFTSWQQLGNDKNSLVKDPLFEDYDADNFRLKSASPAFGLGFKPIPIDQIGPYQHELRASWPITEAPGAREKPLTSR</sequence>
<evidence type="ECO:0000313" key="3">
    <source>
        <dbReference type="EMBL" id="SFJ07896.1"/>
    </source>
</evidence>
<dbReference type="OrthoDB" id="9791852at2"/>
<dbReference type="InterPro" id="IPR011050">
    <property type="entry name" value="Pectin_lyase_fold/virulence"/>
</dbReference>
<proteinExistence type="predicted"/>
<dbReference type="SUPFAM" id="SSF49785">
    <property type="entry name" value="Galactose-binding domain-like"/>
    <property type="match status" value="1"/>
</dbReference>
<dbReference type="PANTHER" id="PTHR36453:SF1">
    <property type="entry name" value="RIGHT HANDED BETA HELIX DOMAIN-CONTAINING PROTEIN"/>
    <property type="match status" value="1"/>
</dbReference>
<dbReference type="SMART" id="SM00710">
    <property type="entry name" value="PbH1"/>
    <property type="match status" value="7"/>
</dbReference>
<feature type="domain" description="Right handed beta helix" evidence="2">
    <location>
        <begin position="310"/>
        <end position="449"/>
    </location>
</feature>
<keyword evidence="4" id="KW-1185">Reference proteome</keyword>
<dbReference type="STRING" id="1576369.SAMN05421753_11581"/>
<keyword evidence="1" id="KW-0732">Signal</keyword>
<evidence type="ECO:0000259" key="2">
    <source>
        <dbReference type="Pfam" id="PF13229"/>
    </source>
</evidence>
<dbReference type="Pfam" id="PF13229">
    <property type="entry name" value="Beta_helix"/>
    <property type="match status" value="1"/>
</dbReference>
<evidence type="ECO:0000256" key="1">
    <source>
        <dbReference type="SAM" id="SignalP"/>
    </source>
</evidence>
<dbReference type="InterPro" id="IPR008979">
    <property type="entry name" value="Galactose-bd-like_sf"/>
</dbReference>
<dbReference type="SUPFAM" id="SSF51126">
    <property type="entry name" value="Pectin lyase-like"/>
    <property type="match status" value="1"/>
</dbReference>
<dbReference type="InterPro" id="IPR039448">
    <property type="entry name" value="Beta_helix"/>
</dbReference>
<dbReference type="NCBIfam" id="TIGR03804">
    <property type="entry name" value="para_beta_helix"/>
    <property type="match status" value="1"/>
</dbReference>